<dbReference type="InterPro" id="IPR032272">
    <property type="entry name" value="DUF4834"/>
</dbReference>
<keyword evidence="2" id="KW-0812">Transmembrane</keyword>
<comment type="caution">
    <text evidence="3">The sequence shown here is derived from an EMBL/GenBank/DDBJ whole genome shotgun (WGS) entry which is preliminary data.</text>
</comment>
<keyword evidence="4" id="KW-1185">Reference proteome</keyword>
<reference evidence="3" key="1">
    <citation type="submission" date="2023-07" db="EMBL/GenBank/DDBJ databases">
        <title>Two novel species in the genus Flavivirga.</title>
        <authorList>
            <person name="Kwon K."/>
        </authorList>
    </citation>
    <scope>NUCLEOTIDE SEQUENCE</scope>
    <source>
        <strain evidence="3">KACC 14157</strain>
    </source>
</reference>
<dbReference type="Proteomes" id="UP001176891">
    <property type="component" value="Unassembled WGS sequence"/>
</dbReference>
<keyword evidence="2" id="KW-1133">Transmembrane helix</keyword>
<evidence type="ECO:0000313" key="3">
    <source>
        <dbReference type="EMBL" id="MDO5987930.1"/>
    </source>
</evidence>
<accession>A0ABT8X1V2</accession>
<name>A0ABT8X1V2_9FLAO</name>
<protein>
    <submittedName>
        <fullName evidence="3">DUF4834 family protein</fullName>
    </submittedName>
</protein>
<evidence type="ECO:0000313" key="4">
    <source>
        <dbReference type="Proteomes" id="UP001176891"/>
    </source>
</evidence>
<sequence>MLQFASVTGFVRMILIILLIYFGIKILSRLFAPFLVKYVAKKAEQRFGDQFGQFRNQQQQEKQKKEGEVTIDKMPKTKTSNKNVGDYVDYEEID</sequence>
<proteinExistence type="predicted"/>
<keyword evidence="2" id="KW-0472">Membrane</keyword>
<dbReference type="RefSeq" id="WP_303282522.1">
    <property type="nucleotide sequence ID" value="NZ_BAABCZ010000011.1"/>
</dbReference>
<feature type="transmembrane region" description="Helical" evidence="2">
    <location>
        <begin position="12"/>
        <end position="36"/>
    </location>
</feature>
<gene>
    <name evidence="3" type="ORF">Q4Q39_11000</name>
</gene>
<feature type="region of interest" description="Disordered" evidence="1">
    <location>
        <begin position="55"/>
        <end position="94"/>
    </location>
</feature>
<evidence type="ECO:0000256" key="1">
    <source>
        <dbReference type="SAM" id="MobiDB-lite"/>
    </source>
</evidence>
<organism evidence="3 4">
    <name type="scientific">Flavivirga amylovorans</name>
    <dbReference type="NCBI Taxonomy" id="870486"/>
    <lineage>
        <taxon>Bacteria</taxon>
        <taxon>Pseudomonadati</taxon>
        <taxon>Bacteroidota</taxon>
        <taxon>Flavobacteriia</taxon>
        <taxon>Flavobacteriales</taxon>
        <taxon>Flavobacteriaceae</taxon>
        <taxon>Flavivirga</taxon>
    </lineage>
</organism>
<dbReference type="EMBL" id="JAUOEM010000003">
    <property type="protein sequence ID" value="MDO5987930.1"/>
    <property type="molecule type" value="Genomic_DNA"/>
</dbReference>
<evidence type="ECO:0000256" key="2">
    <source>
        <dbReference type="SAM" id="Phobius"/>
    </source>
</evidence>
<feature type="compositionally biased region" description="Basic and acidic residues" evidence="1">
    <location>
        <begin position="61"/>
        <end position="75"/>
    </location>
</feature>
<dbReference type="Pfam" id="PF16118">
    <property type="entry name" value="DUF4834"/>
    <property type="match status" value="1"/>
</dbReference>